<accession>A0A9Q0GVC4</accession>
<evidence type="ECO:0000256" key="4">
    <source>
        <dbReference type="ARBA" id="ARBA00004514"/>
    </source>
</evidence>
<keyword evidence="10" id="KW-0496">Mitochondrion</keyword>
<dbReference type="PANTHER" id="PTHR21660:SF1">
    <property type="entry name" value="ACYL-COENZYME A THIOESTERASE 13"/>
    <property type="match status" value="1"/>
</dbReference>
<evidence type="ECO:0000256" key="17">
    <source>
        <dbReference type="ARBA" id="ARBA00081533"/>
    </source>
</evidence>
<dbReference type="PANTHER" id="PTHR21660">
    <property type="entry name" value="THIOESTERASE SUPERFAMILY MEMBER-RELATED"/>
    <property type="match status" value="1"/>
</dbReference>
<name>A0A9Q0GVC4_9MAGN</name>
<evidence type="ECO:0000259" key="19">
    <source>
        <dbReference type="Pfam" id="PF03061"/>
    </source>
</evidence>
<comment type="caution">
    <text evidence="20">The sequence shown here is derived from an EMBL/GenBank/DDBJ whole genome shotgun (WGS) entry which is preliminary data.</text>
</comment>
<evidence type="ECO:0000256" key="7">
    <source>
        <dbReference type="ARBA" id="ARBA00022801"/>
    </source>
</evidence>
<protein>
    <recommendedName>
        <fullName evidence="16">Acyl-coenzyme A thioesterase 13</fullName>
    </recommendedName>
    <alternativeName>
        <fullName evidence="17">Hotdog-fold thioesterase superfamily member 2</fullName>
    </alternativeName>
    <alternativeName>
        <fullName evidence="18">Thioesterase superfamily member 2</fullName>
    </alternativeName>
</protein>
<dbReference type="InterPro" id="IPR029069">
    <property type="entry name" value="HotDog_dom_sf"/>
</dbReference>
<comment type="catalytic activity">
    <reaction evidence="13">
        <text>a fatty acyl-CoA + H2O = a fatty acid + CoA + H(+)</text>
        <dbReference type="Rhea" id="RHEA:16781"/>
        <dbReference type="ChEBI" id="CHEBI:15377"/>
        <dbReference type="ChEBI" id="CHEBI:15378"/>
        <dbReference type="ChEBI" id="CHEBI:28868"/>
        <dbReference type="ChEBI" id="CHEBI:57287"/>
        <dbReference type="ChEBI" id="CHEBI:77636"/>
    </reaction>
    <physiologicalReaction direction="left-to-right" evidence="13">
        <dbReference type="Rhea" id="RHEA:16782"/>
    </physiologicalReaction>
</comment>
<evidence type="ECO:0000256" key="16">
    <source>
        <dbReference type="ARBA" id="ARBA00067273"/>
    </source>
</evidence>
<keyword evidence="12" id="KW-0539">Nucleus</keyword>
<evidence type="ECO:0000256" key="12">
    <source>
        <dbReference type="ARBA" id="ARBA00023242"/>
    </source>
</evidence>
<dbReference type="Pfam" id="PF03061">
    <property type="entry name" value="4HBT"/>
    <property type="match status" value="1"/>
</dbReference>
<comment type="function">
    <text evidence="14">Catalyzes the hydrolysis of acyl-CoAs into free fatty acids and coenzyme A (CoASH), regulating their respective intracellular levels. Has acyl-CoA thioesterase activity towards medium (C12) and long-chain (C18) fatty acyl-CoA substrates. Can also hydrolyze 3-hydroxyphenylacetyl-CoA and 3,4-dihydroxyphenylacetyl-CoA (in vitro). May play a role in controlling adaptive thermogenesis.</text>
</comment>
<dbReference type="OrthoDB" id="46529at2759"/>
<dbReference type="InterPro" id="IPR006683">
    <property type="entry name" value="Thioestr_dom"/>
</dbReference>
<dbReference type="FunFam" id="3.10.129.10:FF:000021">
    <property type="entry name" value="Acyl-coenzyme A thioesterase 13"/>
    <property type="match status" value="1"/>
</dbReference>
<dbReference type="GO" id="GO:0005819">
    <property type="term" value="C:spindle"/>
    <property type="evidence" value="ECO:0007669"/>
    <property type="project" value="UniProtKB-SubCell"/>
</dbReference>
<evidence type="ECO:0000256" key="11">
    <source>
        <dbReference type="ARBA" id="ARBA00023212"/>
    </source>
</evidence>
<dbReference type="InterPro" id="IPR039298">
    <property type="entry name" value="ACOT13"/>
</dbReference>
<evidence type="ECO:0000256" key="3">
    <source>
        <dbReference type="ARBA" id="ARBA00004186"/>
    </source>
</evidence>
<dbReference type="Gene3D" id="3.10.129.10">
    <property type="entry name" value="Hotdog Thioesterase"/>
    <property type="match status" value="1"/>
</dbReference>
<evidence type="ECO:0000313" key="20">
    <source>
        <dbReference type="EMBL" id="KAJ4954210.1"/>
    </source>
</evidence>
<reference evidence="20" key="1">
    <citation type="journal article" date="2023" name="Plant J.">
        <title>The genome of the king protea, Protea cynaroides.</title>
        <authorList>
            <person name="Chang J."/>
            <person name="Duong T.A."/>
            <person name="Schoeman C."/>
            <person name="Ma X."/>
            <person name="Roodt D."/>
            <person name="Barker N."/>
            <person name="Li Z."/>
            <person name="Van de Peer Y."/>
            <person name="Mizrachi E."/>
        </authorList>
    </citation>
    <scope>NUCLEOTIDE SEQUENCE</scope>
    <source>
        <tissue evidence="20">Young leaves</tissue>
    </source>
</reference>
<keyword evidence="7" id="KW-0378">Hydrolase</keyword>
<dbReference type="Proteomes" id="UP001141806">
    <property type="component" value="Unassembled WGS sequence"/>
</dbReference>
<keyword evidence="11" id="KW-0206">Cytoskeleton</keyword>
<dbReference type="GO" id="GO:0005739">
    <property type="term" value="C:mitochondrion"/>
    <property type="evidence" value="ECO:0007669"/>
    <property type="project" value="UniProtKB-SubCell"/>
</dbReference>
<keyword evidence="6" id="KW-0963">Cytoplasm</keyword>
<evidence type="ECO:0000256" key="15">
    <source>
        <dbReference type="ARBA" id="ARBA00064709"/>
    </source>
</evidence>
<evidence type="ECO:0000256" key="10">
    <source>
        <dbReference type="ARBA" id="ARBA00023128"/>
    </source>
</evidence>
<evidence type="ECO:0000256" key="1">
    <source>
        <dbReference type="ARBA" id="ARBA00004123"/>
    </source>
</evidence>
<evidence type="ECO:0000256" key="18">
    <source>
        <dbReference type="ARBA" id="ARBA00083956"/>
    </source>
</evidence>
<evidence type="ECO:0000256" key="6">
    <source>
        <dbReference type="ARBA" id="ARBA00022490"/>
    </source>
</evidence>
<dbReference type="GO" id="GO:0006629">
    <property type="term" value="P:lipid metabolic process"/>
    <property type="evidence" value="ECO:0007669"/>
    <property type="project" value="UniProtKB-KW"/>
</dbReference>
<dbReference type="CDD" id="cd03443">
    <property type="entry name" value="PaaI_thioesterase"/>
    <property type="match status" value="1"/>
</dbReference>
<evidence type="ECO:0000256" key="2">
    <source>
        <dbReference type="ARBA" id="ARBA00004173"/>
    </source>
</evidence>
<evidence type="ECO:0000256" key="9">
    <source>
        <dbReference type="ARBA" id="ARBA00023098"/>
    </source>
</evidence>
<feature type="domain" description="Thioesterase" evidence="19">
    <location>
        <begin position="65"/>
        <end position="141"/>
    </location>
</feature>
<dbReference type="GO" id="GO:0005634">
    <property type="term" value="C:nucleus"/>
    <property type="evidence" value="ECO:0007669"/>
    <property type="project" value="UniProtKB-SubCell"/>
</dbReference>
<comment type="subcellular location">
    <subcellularLocation>
        <location evidence="3">Cytoplasm</location>
        <location evidence="3">Cytoskeleton</location>
        <location evidence="3">Spindle</location>
    </subcellularLocation>
    <subcellularLocation>
        <location evidence="4">Cytoplasm</location>
        <location evidence="4">Cytosol</location>
    </subcellularLocation>
    <subcellularLocation>
        <location evidence="2">Mitochondrion</location>
    </subcellularLocation>
    <subcellularLocation>
        <location evidence="1">Nucleus</location>
    </subcellularLocation>
</comment>
<proteinExistence type="inferred from homology"/>
<dbReference type="GO" id="GO:0047617">
    <property type="term" value="F:fatty acyl-CoA hydrolase activity"/>
    <property type="evidence" value="ECO:0007669"/>
    <property type="project" value="InterPro"/>
</dbReference>
<dbReference type="AlphaFoldDB" id="A0A9Q0GVC4"/>
<sequence length="165" mass="18274">MVDYDIDSDGIGFAKKRLEELSQGRRLINDIGSLSLEGLQIVRIQRGSILCNLVVPEHLADHSSGNWHVGAMTTLIDLVGGLTLVSSTGRWARYTVTVNLSVSFLSTVKIGEEVEIEAKVLDRRGKLSSTIVEVRRKENTEMVALGKQWISQVKVDRSQPSRSKL</sequence>
<evidence type="ECO:0000256" key="5">
    <source>
        <dbReference type="ARBA" id="ARBA00008324"/>
    </source>
</evidence>
<dbReference type="EMBL" id="JAMYWD010000012">
    <property type="protein sequence ID" value="KAJ4954210.1"/>
    <property type="molecule type" value="Genomic_DNA"/>
</dbReference>
<gene>
    <name evidence="20" type="ORF">NE237_031042</name>
</gene>
<evidence type="ECO:0000256" key="14">
    <source>
        <dbReference type="ARBA" id="ARBA00058205"/>
    </source>
</evidence>
<evidence type="ECO:0000256" key="8">
    <source>
        <dbReference type="ARBA" id="ARBA00022990"/>
    </source>
</evidence>
<evidence type="ECO:0000256" key="13">
    <source>
        <dbReference type="ARBA" id="ARBA00052976"/>
    </source>
</evidence>
<keyword evidence="9" id="KW-0443">Lipid metabolism</keyword>
<keyword evidence="21" id="KW-1185">Reference proteome</keyword>
<dbReference type="SUPFAM" id="SSF54637">
    <property type="entry name" value="Thioesterase/thiol ester dehydrase-isomerase"/>
    <property type="match status" value="1"/>
</dbReference>
<keyword evidence="8" id="KW-0007">Acetylation</keyword>
<comment type="similarity">
    <text evidence="5">Belongs to the thioesterase PaaI family.</text>
</comment>
<organism evidence="20 21">
    <name type="scientific">Protea cynaroides</name>
    <dbReference type="NCBI Taxonomy" id="273540"/>
    <lineage>
        <taxon>Eukaryota</taxon>
        <taxon>Viridiplantae</taxon>
        <taxon>Streptophyta</taxon>
        <taxon>Embryophyta</taxon>
        <taxon>Tracheophyta</taxon>
        <taxon>Spermatophyta</taxon>
        <taxon>Magnoliopsida</taxon>
        <taxon>Proteales</taxon>
        <taxon>Proteaceae</taxon>
        <taxon>Protea</taxon>
    </lineage>
</organism>
<evidence type="ECO:0000313" key="21">
    <source>
        <dbReference type="Proteomes" id="UP001141806"/>
    </source>
</evidence>
<dbReference type="GO" id="GO:0005829">
    <property type="term" value="C:cytosol"/>
    <property type="evidence" value="ECO:0007669"/>
    <property type="project" value="UniProtKB-SubCell"/>
</dbReference>
<comment type="subunit">
    <text evidence="15">Homotetramer. Interacts with PCTP.</text>
</comment>